<evidence type="ECO:0000313" key="2">
    <source>
        <dbReference type="EMBL" id="KIO15085.1"/>
    </source>
</evidence>
<dbReference type="Proteomes" id="UP000054217">
    <property type="component" value="Unassembled WGS sequence"/>
</dbReference>
<name>A0A0C3PLC2_PISTI</name>
<reference evidence="3" key="2">
    <citation type="submission" date="2015-01" db="EMBL/GenBank/DDBJ databases">
        <title>Evolutionary Origins and Diversification of the Mycorrhizal Mutualists.</title>
        <authorList>
            <consortium name="DOE Joint Genome Institute"/>
            <consortium name="Mycorrhizal Genomics Consortium"/>
            <person name="Kohler A."/>
            <person name="Kuo A."/>
            <person name="Nagy L.G."/>
            <person name="Floudas D."/>
            <person name="Copeland A."/>
            <person name="Barry K.W."/>
            <person name="Cichocki N."/>
            <person name="Veneault-Fourrey C."/>
            <person name="LaButti K."/>
            <person name="Lindquist E.A."/>
            <person name="Lipzen A."/>
            <person name="Lundell T."/>
            <person name="Morin E."/>
            <person name="Murat C."/>
            <person name="Riley R."/>
            <person name="Ohm R."/>
            <person name="Sun H."/>
            <person name="Tunlid A."/>
            <person name="Henrissat B."/>
            <person name="Grigoriev I.V."/>
            <person name="Hibbett D.S."/>
            <person name="Martin F."/>
        </authorList>
    </citation>
    <scope>NUCLEOTIDE SEQUENCE [LARGE SCALE GENOMIC DNA]</scope>
    <source>
        <strain evidence="3">Marx 270</strain>
    </source>
</reference>
<dbReference type="AlphaFoldDB" id="A0A0C3PLC2"/>
<sequence>MADGKMTAKAVRPGADEKCELRVDTRRFGAVFDIDVPEDISVNCGDGSSEEDDQCTMSESQWEFHATVTSHTTRASDTPAGDSTVGSCSSTLSAAQQVVAHYRALELRKEQSRAYREKELPPCPDDSNSMVTANPTIDSESTLDMAWRPPPKIHIASAIQQELDYAKQQAHEMVTNAGLSLWDRVQCRRQGCLDVLENAEALKYHLHFHNIGDAVDGHSKGHRTLATNKSSLRTLNPSAQPPSKVTGEYHNIARSKQPSLFPVTSSRKPSTGSGHQPRPSLSSETRAHVKVFSPHPTPANMLDVSVLASTVTPARSPCKEPAPPAAASVNRHRRTRTRTMSGSKGVRGPEHNISIAALISPPTSPTPTLATQRRNVMATQTNLPFAFPPVDSGVFMQTEDLITSPGNNGARANSPERARSPIRAKSPFRAKSPIRVEDFRPLLKYRKQRINICTPPHELIVSPLCFRAWVCLWAAEELGVRNDDDGLSRM</sequence>
<organism evidence="2 3">
    <name type="scientific">Pisolithus tinctorius Marx 270</name>
    <dbReference type="NCBI Taxonomy" id="870435"/>
    <lineage>
        <taxon>Eukaryota</taxon>
        <taxon>Fungi</taxon>
        <taxon>Dikarya</taxon>
        <taxon>Basidiomycota</taxon>
        <taxon>Agaricomycotina</taxon>
        <taxon>Agaricomycetes</taxon>
        <taxon>Agaricomycetidae</taxon>
        <taxon>Boletales</taxon>
        <taxon>Sclerodermatineae</taxon>
        <taxon>Pisolithaceae</taxon>
        <taxon>Pisolithus</taxon>
    </lineage>
</organism>
<dbReference type="OrthoDB" id="3258262at2759"/>
<dbReference type="HOGENOM" id="CLU_597386_0_0_1"/>
<accession>A0A0C3PLC2</accession>
<keyword evidence="3" id="KW-1185">Reference proteome</keyword>
<evidence type="ECO:0000313" key="3">
    <source>
        <dbReference type="Proteomes" id="UP000054217"/>
    </source>
</evidence>
<reference evidence="2 3" key="1">
    <citation type="submission" date="2014-04" db="EMBL/GenBank/DDBJ databases">
        <authorList>
            <consortium name="DOE Joint Genome Institute"/>
            <person name="Kuo A."/>
            <person name="Kohler A."/>
            <person name="Costa M.D."/>
            <person name="Nagy L.G."/>
            <person name="Floudas D."/>
            <person name="Copeland A."/>
            <person name="Barry K.W."/>
            <person name="Cichocki N."/>
            <person name="Veneault-Fourrey C."/>
            <person name="LaButti K."/>
            <person name="Lindquist E.A."/>
            <person name="Lipzen A."/>
            <person name="Lundell T."/>
            <person name="Morin E."/>
            <person name="Murat C."/>
            <person name="Sun H."/>
            <person name="Tunlid A."/>
            <person name="Henrissat B."/>
            <person name="Grigoriev I.V."/>
            <person name="Hibbett D.S."/>
            <person name="Martin F."/>
            <person name="Nordberg H.P."/>
            <person name="Cantor M.N."/>
            <person name="Hua S.X."/>
        </authorList>
    </citation>
    <scope>NUCLEOTIDE SEQUENCE [LARGE SCALE GENOMIC DNA]</scope>
    <source>
        <strain evidence="2 3">Marx 270</strain>
    </source>
</reference>
<dbReference type="EMBL" id="KN831944">
    <property type="protein sequence ID" value="KIO15085.1"/>
    <property type="molecule type" value="Genomic_DNA"/>
</dbReference>
<proteinExistence type="predicted"/>
<dbReference type="InParanoid" id="A0A0C3PLC2"/>
<protein>
    <submittedName>
        <fullName evidence="2">Uncharacterized protein</fullName>
    </submittedName>
</protein>
<evidence type="ECO:0000256" key="1">
    <source>
        <dbReference type="SAM" id="MobiDB-lite"/>
    </source>
</evidence>
<feature type="region of interest" description="Disordered" evidence="1">
    <location>
        <begin position="314"/>
        <end position="349"/>
    </location>
</feature>
<feature type="region of interest" description="Disordered" evidence="1">
    <location>
        <begin position="404"/>
        <end position="423"/>
    </location>
</feature>
<gene>
    <name evidence="2" type="ORF">M404DRAFT_6008</name>
</gene>
<feature type="region of interest" description="Disordered" evidence="1">
    <location>
        <begin position="218"/>
        <end position="285"/>
    </location>
</feature>
<feature type="compositionally biased region" description="Polar residues" evidence="1">
    <location>
        <begin position="225"/>
        <end position="243"/>
    </location>
</feature>
<feature type="compositionally biased region" description="Polar residues" evidence="1">
    <location>
        <begin position="254"/>
        <end position="284"/>
    </location>
</feature>